<reference evidence="1 2" key="1">
    <citation type="submission" date="2019-12" db="EMBL/GenBank/DDBJ databases">
        <authorList>
            <person name="Alioto T."/>
            <person name="Alioto T."/>
            <person name="Gomez Garrido J."/>
        </authorList>
    </citation>
    <scope>NUCLEOTIDE SEQUENCE [LARGE SCALE GENOMIC DNA]</scope>
</reference>
<evidence type="ECO:0000313" key="2">
    <source>
        <dbReference type="Proteomes" id="UP000594638"/>
    </source>
</evidence>
<dbReference type="AlphaFoldDB" id="A0A8S0QZD3"/>
<dbReference type="Gramene" id="OE9A092674T1">
    <property type="protein sequence ID" value="OE9A092674C1"/>
    <property type="gene ID" value="OE9A092674"/>
</dbReference>
<accession>A0A8S0QZD3</accession>
<gene>
    <name evidence="1" type="ORF">OLEA9_A092674</name>
</gene>
<dbReference type="Proteomes" id="UP000594638">
    <property type="component" value="Unassembled WGS sequence"/>
</dbReference>
<comment type="caution">
    <text evidence="1">The sequence shown here is derived from an EMBL/GenBank/DDBJ whole genome shotgun (WGS) entry which is preliminary data.</text>
</comment>
<evidence type="ECO:0000313" key="1">
    <source>
        <dbReference type="EMBL" id="CAA2971685.1"/>
    </source>
</evidence>
<name>A0A8S0QZD3_OLEEU</name>
<keyword evidence="2" id="KW-1185">Reference proteome</keyword>
<proteinExistence type="predicted"/>
<protein>
    <submittedName>
        <fullName evidence="1">Uncharacterized protein</fullName>
    </submittedName>
</protein>
<sequence>MRNQMEEVEQFLRTHLLTLMNPLQKLRKGSEIINDFGDLDIGTIPTEEVTYPGVSDVQVVGEASTG</sequence>
<dbReference type="EMBL" id="CACTIH010002022">
    <property type="protein sequence ID" value="CAA2971685.1"/>
    <property type="molecule type" value="Genomic_DNA"/>
</dbReference>
<organism evidence="1 2">
    <name type="scientific">Olea europaea subsp. europaea</name>
    <dbReference type="NCBI Taxonomy" id="158383"/>
    <lineage>
        <taxon>Eukaryota</taxon>
        <taxon>Viridiplantae</taxon>
        <taxon>Streptophyta</taxon>
        <taxon>Embryophyta</taxon>
        <taxon>Tracheophyta</taxon>
        <taxon>Spermatophyta</taxon>
        <taxon>Magnoliopsida</taxon>
        <taxon>eudicotyledons</taxon>
        <taxon>Gunneridae</taxon>
        <taxon>Pentapetalae</taxon>
        <taxon>asterids</taxon>
        <taxon>lamiids</taxon>
        <taxon>Lamiales</taxon>
        <taxon>Oleaceae</taxon>
        <taxon>Oleeae</taxon>
        <taxon>Olea</taxon>
    </lineage>
</organism>